<keyword evidence="1" id="KW-0732">Signal</keyword>
<dbReference type="AlphaFoldDB" id="A0AAN8LDL6"/>
<organism evidence="2 3">
    <name type="scientific">Coregonus suidteri</name>
    <dbReference type="NCBI Taxonomy" id="861788"/>
    <lineage>
        <taxon>Eukaryota</taxon>
        <taxon>Metazoa</taxon>
        <taxon>Chordata</taxon>
        <taxon>Craniata</taxon>
        <taxon>Vertebrata</taxon>
        <taxon>Euteleostomi</taxon>
        <taxon>Actinopterygii</taxon>
        <taxon>Neopterygii</taxon>
        <taxon>Teleostei</taxon>
        <taxon>Protacanthopterygii</taxon>
        <taxon>Salmoniformes</taxon>
        <taxon>Salmonidae</taxon>
        <taxon>Coregoninae</taxon>
        <taxon>Coregonus</taxon>
    </lineage>
</organism>
<accession>A0AAN8LDL6</accession>
<dbReference type="Proteomes" id="UP001356427">
    <property type="component" value="Unassembled WGS sequence"/>
</dbReference>
<evidence type="ECO:0000313" key="3">
    <source>
        <dbReference type="Proteomes" id="UP001356427"/>
    </source>
</evidence>
<gene>
    <name evidence="2" type="ORF">J4Q44_G00217760</name>
</gene>
<name>A0AAN8LDL6_9TELE</name>
<reference evidence="2 3" key="1">
    <citation type="submission" date="2021-04" db="EMBL/GenBank/DDBJ databases">
        <authorList>
            <person name="De Guttry C."/>
            <person name="Zahm M."/>
            <person name="Klopp C."/>
            <person name="Cabau C."/>
            <person name="Louis A."/>
            <person name="Berthelot C."/>
            <person name="Parey E."/>
            <person name="Roest Crollius H."/>
            <person name="Montfort J."/>
            <person name="Robinson-Rechavi M."/>
            <person name="Bucao C."/>
            <person name="Bouchez O."/>
            <person name="Gislard M."/>
            <person name="Lluch J."/>
            <person name="Milhes M."/>
            <person name="Lampietro C."/>
            <person name="Lopez Roques C."/>
            <person name="Donnadieu C."/>
            <person name="Braasch I."/>
            <person name="Desvignes T."/>
            <person name="Postlethwait J."/>
            <person name="Bobe J."/>
            <person name="Wedekind C."/>
            <person name="Guiguen Y."/>
        </authorList>
    </citation>
    <scope>NUCLEOTIDE SEQUENCE [LARGE SCALE GENOMIC DNA]</scope>
    <source>
        <strain evidence="2">Cs_M1</strain>
        <tissue evidence="2">Blood</tissue>
    </source>
</reference>
<proteinExistence type="predicted"/>
<dbReference type="EMBL" id="JAGTTL010000019">
    <property type="protein sequence ID" value="KAK6308505.1"/>
    <property type="molecule type" value="Genomic_DNA"/>
</dbReference>
<protein>
    <submittedName>
        <fullName evidence="2">Uncharacterized protein</fullName>
    </submittedName>
</protein>
<sequence>MKLSPRKWLKMKNFFLQFLNCLPVWVRSDQHGAVGDPLQSPYGINHQLTVTSINKANYISQSITHH</sequence>
<keyword evidence="3" id="KW-1185">Reference proteome</keyword>
<evidence type="ECO:0000313" key="2">
    <source>
        <dbReference type="EMBL" id="KAK6308505.1"/>
    </source>
</evidence>
<feature type="signal peptide" evidence="1">
    <location>
        <begin position="1"/>
        <end position="28"/>
    </location>
</feature>
<feature type="chain" id="PRO_5042975177" evidence="1">
    <location>
        <begin position="29"/>
        <end position="66"/>
    </location>
</feature>
<evidence type="ECO:0000256" key="1">
    <source>
        <dbReference type="SAM" id="SignalP"/>
    </source>
</evidence>
<comment type="caution">
    <text evidence="2">The sequence shown here is derived from an EMBL/GenBank/DDBJ whole genome shotgun (WGS) entry which is preliminary data.</text>
</comment>